<sequence length="413" mass="46055">MKDAPLLLTTVCQSWREIALRTPRLWNTIHIYLPRRSPRTQTLAGALSLLHARKEGVKAWLDRSGSLPITFSIAIGPDARTPGRPDPLDPDSLEIDAGLASILALFAQYSCRWRAIRVSLEGRDVAPTFWQPFAGLTSDDLPLMQDVCVDGAVLFSHIHTPQSTSVTPTPFTQLLRKLPVLRRLSISEGNSDVVLGLMLRWDTVTDLHIASYIQTNIQGFIARLVETCPSLASLSFSLSMPGLPSSQQQPSYHDSITYLQWNFLRKLDIRFHWYNLNDQFSETVAETFQRLRTPALEHLTLNGIQHGPSRGLGYVGRTMPFHDMLVRSNSPITYLALDTLFFSNTEALSRTCESFPSLKSLKFSKDNASRWFDMPDEVTDGVAALNAALLSLHPPANISSTLERLDLTGSKIG</sequence>
<keyword evidence="2" id="KW-1185">Reference proteome</keyword>
<dbReference type="Proteomes" id="UP001465976">
    <property type="component" value="Unassembled WGS sequence"/>
</dbReference>
<feature type="non-terminal residue" evidence="1">
    <location>
        <position position="413"/>
    </location>
</feature>
<evidence type="ECO:0008006" key="3">
    <source>
        <dbReference type="Google" id="ProtNLM"/>
    </source>
</evidence>
<evidence type="ECO:0000313" key="2">
    <source>
        <dbReference type="Proteomes" id="UP001465976"/>
    </source>
</evidence>
<protein>
    <recommendedName>
        <fullName evidence="3">F-box domain-containing protein</fullName>
    </recommendedName>
</protein>
<accession>A0ABR3ENB8</accession>
<reference evidence="1 2" key="1">
    <citation type="submission" date="2024-02" db="EMBL/GenBank/DDBJ databases">
        <title>A draft genome for the cacao thread blight pathogen Marasmius crinis-equi.</title>
        <authorList>
            <person name="Cohen S.P."/>
            <person name="Baruah I.K."/>
            <person name="Amoako-Attah I."/>
            <person name="Bukari Y."/>
            <person name="Meinhardt L.W."/>
            <person name="Bailey B.A."/>
        </authorList>
    </citation>
    <scope>NUCLEOTIDE SEQUENCE [LARGE SCALE GENOMIC DNA]</scope>
    <source>
        <strain evidence="1 2">GH-76</strain>
    </source>
</reference>
<comment type="caution">
    <text evidence="1">The sequence shown here is derived from an EMBL/GenBank/DDBJ whole genome shotgun (WGS) entry which is preliminary data.</text>
</comment>
<dbReference type="Gene3D" id="3.80.10.10">
    <property type="entry name" value="Ribonuclease Inhibitor"/>
    <property type="match status" value="1"/>
</dbReference>
<name>A0ABR3ENB8_9AGAR</name>
<dbReference type="EMBL" id="JBAHYK010002808">
    <property type="protein sequence ID" value="KAL0564388.1"/>
    <property type="molecule type" value="Genomic_DNA"/>
</dbReference>
<gene>
    <name evidence="1" type="ORF">V5O48_017657</name>
</gene>
<organism evidence="1 2">
    <name type="scientific">Marasmius crinis-equi</name>
    <dbReference type="NCBI Taxonomy" id="585013"/>
    <lineage>
        <taxon>Eukaryota</taxon>
        <taxon>Fungi</taxon>
        <taxon>Dikarya</taxon>
        <taxon>Basidiomycota</taxon>
        <taxon>Agaricomycotina</taxon>
        <taxon>Agaricomycetes</taxon>
        <taxon>Agaricomycetidae</taxon>
        <taxon>Agaricales</taxon>
        <taxon>Marasmiineae</taxon>
        <taxon>Marasmiaceae</taxon>
        <taxon>Marasmius</taxon>
    </lineage>
</organism>
<proteinExistence type="predicted"/>
<dbReference type="InterPro" id="IPR032675">
    <property type="entry name" value="LRR_dom_sf"/>
</dbReference>
<evidence type="ECO:0000313" key="1">
    <source>
        <dbReference type="EMBL" id="KAL0564388.1"/>
    </source>
</evidence>
<dbReference type="SUPFAM" id="SSF52047">
    <property type="entry name" value="RNI-like"/>
    <property type="match status" value="1"/>
</dbReference>